<dbReference type="RefSeq" id="WP_307246701.1">
    <property type="nucleotide sequence ID" value="NZ_JAUSQZ010000001.1"/>
</dbReference>
<organism evidence="1 2">
    <name type="scientific">Kineosporia succinea</name>
    <dbReference type="NCBI Taxonomy" id="84632"/>
    <lineage>
        <taxon>Bacteria</taxon>
        <taxon>Bacillati</taxon>
        <taxon>Actinomycetota</taxon>
        <taxon>Actinomycetes</taxon>
        <taxon>Kineosporiales</taxon>
        <taxon>Kineosporiaceae</taxon>
        <taxon>Kineosporia</taxon>
    </lineage>
</organism>
<gene>
    <name evidence="1" type="ORF">J2S57_004714</name>
</gene>
<keyword evidence="2" id="KW-1185">Reference proteome</keyword>
<accession>A0ABT9PA99</accession>
<name>A0ABT9PA99_9ACTN</name>
<evidence type="ECO:0000313" key="1">
    <source>
        <dbReference type="EMBL" id="MDP9828965.1"/>
    </source>
</evidence>
<evidence type="ECO:0000313" key="2">
    <source>
        <dbReference type="Proteomes" id="UP001235712"/>
    </source>
</evidence>
<comment type="caution">
    <text evidence="1">The sequence shown here is derived from an EMBL/GenBank/DDBJ whole genome shotgun (WGS) entry which is preliminary data.</text>
</comment>
<proteinExistence type="predicted"/>
<protein>
    <submittedName>
        <fullName evidence="1">Uncharacterized protein</fullName>
    </submittedName>
</protein>
<dbReference type="Proteomes" id="UP001235712">
    <property type="component" value="Unassembled WGS sequence"/>
</dbReference>
<sequence length="91" mass="9562">MSVADPGRWFGLALIVIGVGLEIRAAWSLYVQPGLALTNIGLVVPVWGTHLIPGVRWTGLPAAALTVSCGYVVVVADRAARVGAAFLREHT</sequence>
<dbReference type="EMBL" id="JAUSQZ010000001">
    <property type="protein sequence ID" value="MDP9828965.1"/>
    <property type="molecule type" value="Genomic_DNA"/>
</dbReference>
<reference evidence="1 2" key="1">
    <citation type="submission" date="2023-07" db="EMBL/GenBank/DDBJ databases">
        <title>Sequencing the genomes of 1000 actinobacteria strains.</title>
        <authorList>
            <person name="Klenk H.-P."/>
        </authorList>
    </citation>
    <scope>NUCLEOTIDE SEQUENCE [LARGE SCALE GENOMIC DNA]</scope>
    <source>
        <strain evidence="1 2">DSM 44388</strain>
    </source>
</reference>